<proteinExistence type="predicted"/>
<dbReference type="AlphaFoldDB" id="A0AAX4L0Q4"/>
<dbReference type="EMBL" id="CP146016">
    <property type="protein sequence ID" value="WWQ60422.1"/>
    <property type="molecule type" value="Genomic_DNA"/>
</dbReference>
<evidence type="ECO:0000313" key="1">
    <source>
        <dbReference type="EMBL" id="WWQ60422.1"/>
    </source>
</evidence>
<dbReference type="Gene3D" id="3.20.20.140">
    <property type="entry name" value="Metal-dependent hydrolases"/>
    <property type="match status" value="1"/>
</dbReference>
<protein>
    <submittedName>
        <fullName evidence="1">RNase P subunit p30</fullName>
    </submittedName>
</protein>
<keyword evidence="2" id="KW-1185">Reference proteome</keyword>
<dbReference type="RefSeq" id="WP_338601159.1">
    <property type="nucleotide sequence ID" value="NZ_CP146016.1"/>
</dbReference>
<evidence type="ECO:0000313" key="2">
    <source>
        <dbReference type="Proteomes" id="UP001432202"/>
    </source>
</evidence>
<sequence>MLVIESCILNSKLFPFARKLGYNLIFSEDGLAGIRRVTLVVENSGQLKKLLKRSFFSNNVLIFVKPLSIDALRYAIINKKVHAIILSDDNSRIFRKSMLNLLRSHNKFVEVSLKSSSGLIHNAVIYGYKWIPNIIFSSYAKDFNEIWNPISKISYLTIAGADEEEAYKFVILNPIKLLYAINPANN</sequence>
<name>A0AAX4L0Q4_9CREN</name>
<organism evidence="1 2">
    <name type="scientific">Sulfolobus tengchongensis</name>
    <dbReference type="NCBI Taxonomy" id="207809"/>
    <lineage>
        <taxon>Archaea</taxon>
        <taxon>Thermoproteota</taxon>
        <taxon>Thermoprotei</taxon>
        <taxon>Sulfolobales</taxon>
        <taxon>Sulfolobaceae</taxon>
        <taxon>Sulfolobus</taxon>
    </lineage>
</organism>
<dbReference type="InterPro" id="IPR016195">
    <property type="entry name" value="Pol/histidinol_Pase-like"/>
</dbReference>
<dbReference type="SUPFAM" id="SSF89550">
    <property type="entry name" value="PHP domain-like"/>
    <property type="match status" value="1"/>
</dbReference>
<dbReference type="GeneID" id="89337793"/>
<gene>
    <name evidence="1" type="ORF">V6M85_13450</name>
</gene>
<dbReference type="Proteomes" id="UP001432202">
    <property type="component" value="Chromosome"/>
</dbReference>
<reference evidence="1 2" key="1">
    <citation type="submission" date="2024-02" db="EMBL/GenBank/DDBJ databases">
        <title>STSV induces naive adaptation in Sulfolobus.</title>
        <authorList>
            <person name="Xiang X."/>
            <person name="Song M."/>
        </authorList>
    </citation>
    <scope>NUCLEOTIDE SEQUENCE [LARGE SCALE GENOMIC DNA]</scope>
    <source>
        <strain evidence="1 2">RT2</strain>
    </source>
</reference>
<accession>A0AAX4L0Q4</accession>